<protein>
    <submittedName>
        <fullName evidence="2">Uncharacterized protein</fullName>
    </submittedName>
</protein>
<dbReference type="EMBL" id="FNOY01000015">
    <property type="protein sequence ID" value="SDY02146.1"/>
    <property type="molecule type" value="Genomic_DNA"/>
</dbReference>
<keyword evidence="1" id="KW-0732">Signal</keyword>
<reference evidence="2 3" key="1">
    <citation type="submission" date="2016-10" db="EMBL/GenBank/DDBJ databases">
        <authorList>
            <person name="de Groot N.N."/>
        </authorList>
    </citation>
    <scope>NUCLEOTIDE SEQUENCE [LARGE SCALE GENOMIC DNA]</scope>
    <source>
        <strain evidence="2 3">Nm1</strain>
    </source>
</reference>
<keyword evidence="3" id="KW-1185">Reference proteome</keyword>
<accession>A0A1H3GFS7</accession>
<dbReference type="OrthoDB" id="5765597at2"/>
<sequence>MKYLSCLFVTLGMLSVIPQGNAMSLYDDPRMIYSYKDKALAPEIDILQVSTLISPNDELVIQVKTRGERATGEIGDYYLVKIHQISTHAFVIPVSRTEASGIQLYAGLEQSDDLEPYRLLKRFIEADTNHPFRMAYIDNGFEVYIPLSWINFAATFSYDVYTVRAGREGQHLTLENVYDQARKGREEPKIPALTLVNRLCSPKR</sequence>
<feature type="chain" id="PRO_5011650469" evidence="1">
    <location>
        <begin position="23"/>
        <end position="204"/>
    </location>
</feature>
<gene>
    <name evidence="2" type="ORF">SAMN05421881_101520</name>
</gene>
<proteinExistence type="predicted"/>
<dbReference type="Proteomes" id="UP000198640">
    <property type="component" value="Unassembled WGS sequence"/>
</dbReference>
<dbReference type="STRING" id="44576.SAMN05421881_101520"/>
<organism evidence="2 3">
    <name type="scientific">Nitrosomonas halophila</name>
    <dbReference type="NCBI Taxonomy" id="44576"/>
    <lineage>
        <taxon>Bacteria</taxon>
        <taxon>Pseudomonadati</taxon>
        <taxon>Pseudomonadota</taxon>
        <taxon>Betaproteobacteria</taxon>
        <taxon>Nitrosomonadales</taxon>
        <taxon>Nitrosomonadaceae</taxon>
        <taxon>Nitrosomonas</taxon>
    </lineage>
</organism>
<evidence type="ECO:0000313" key="3">
    <source>
        <dbReference type="Proteomes" id="UP000198640"/>
    </source>
</evidence>
<dbReference type="RefSeq" id="WP_090413030.1">
    <property type="nucleotide sequence ID" value="NZ_FNOY01000015.1"/>
</dbReference>
<dbReference type="AlphaFoldDB" id="A0A1H3GFS7"/>
<evidence type="ECO:0000313" key="2">
    <source>
        <dbReference type="EMBL" id="SDY02146.1"/>
    </source>
</evidence>
<name>A0A1H3GFS7_9PROT</name>
<feature type="signal peptide" evidence="1">
    <location>
        <begin position="1"/>
        <end position="22"/>
    </location>
</feature>
<evidence type="ECO:0000256" key="1">
    <source>
        <dbReference type="SAM" id="SignalP"/>
    </source>
</evidence>